<feature type="region of interest" description="Disordered" evidence="6">
    <location>
        <begin position="39"/>
        <end position="63"/>
    </location>
</feature>
<evidence type="ECO:0000256" key="5">
    <source>
        <dbReference type="ARBA" id="ARBA00023198"/>
    </source>
</evidence>
<dbReference type="PROSITE" id="PS51830">
    <property type="entry name" value="FIIND"/>
    <property type="match status" value="1"/>
</dbReference>
<dbReference type="Pfam" id="PF00619">
    <property type="entry name" value="CARD"/>
    <property type="match status" value="1"/>
</dbReference>
<evidence type="ECO:0000313" key="10">
    <source>
        <dbReference type="Proteomes" id="UP000265020"/>
    </source>
</evidence>
<dbReference type="STRING" id="28743.ENSCVAP00000012356"/>
<comment type="subcellular location">
    <subcellularLocation>
        <location evidence="1">Cytoplasm</location>
        <location evidence="1">Cytosol</location>
    </subcellularLocation>
</comment>
<dbReference type="PROSITE" id="PS50209">
    <property type="entry name" value="CARD"/>
    <property type="match status" value="1"/>
</dbReference>
<dbReference type="InterPro" id="IPR011029">
    <property type="entry name" value="DEATH-like_dom_sf"/>
</dbReference>
<reference evidence="9" key="1">
    <citation type="submission" date="2025-08" db="UniProtKB">
        <authorList>
            <consortium name="Ensembl"/>
        </authorList>
    </citation>
    <scope>IDENTIFICATION</scope>
</reference>
<dbReference type="AlphaFoldDB" id="A0A3Q2D1M5"/>
<dbReference type="PANTHER" id="PTHR46985:SF2">
    <property type="entry name" value="APOPTOSIS-ASSOCIATED SPECK-LIKE PROTEIN CONTAINING A CARD"/>
    <property type="match status" value="1"/>
</dbReference>
<reference evidence="9" key="2">
    <citation type="submission" date="2025-09" db="UniProtKB">
        <authorList>
            <consortium name="Ensembl"/>
        </authorList>
    </citation>
    <scope>IDENTIFICATION</scope>
</reference>
<feature type="domain" description="FIIND" evidence="8">
    <location>
        <begin position="47"/>
        <end position="327"/>
    </location>
</feature>
<dbReference type="Pfam" id="PF23679">
    <property type="entry name" value="UPA-FIIND"/>
    <property type="match status" value="1"/>
</dbReference>
<sequence>MHCRIENLSMQETYRFQSKLRILNLQTKNRTRNRHRFSSPVVHQDEGINDLRERKPEPPDEHDGTYVFRCSSPGLYQCRESGLVFDMKGEGDVSYRIVPWERRLLSQHGKKPAGPLFDISCQQQSVAQLHLPHCEIHPTEGCNFLSVAHIHDEGIEFIRPEKITETHLIISITGFSAFGNVKEEDSPLGPIRALVLLFYKPPVYPNVRSYLNILLLPKNIVTRNVKRTRKKLFGLETFIDVPPNCKLWPDRLYTLSTDPGNDLVWVQPTEAEFDAESNNCETLIQVTLEDITGDIELSLKEKSDSSCVWKRRVRLSPQGLKRGLTSAEQLKNIRTKIIEGITNANLQKLLDRLFDVNVLTYDDKEFIRTERATSEKNRALVDTVMNKGDQASSEMIHLLCGIDPCLSRDSSHSKLPHFP</sequence>
<dbReference type="GO" id="GO:0005829">
    <property type="term" value="C:cytosol"/>
    <property type="evidence" value="ECO:0007669"/>
    <property type="project" value="UniProtKB-SubCell"/>
</dbReference>
<proteinExistence type="predicted"/>
<keyword evidence="2" id="KW-0963">Cytoplasm</keyword>
<dbReference type="InterPro" id="IPR051249">
    <property type="entry name" value="NLRP_Inflammasome"/>
</dbReference>
<feature type="domain" description="CARD" evidence="7">
    <location>
        <begin position="330"/>
        <end position="399"/>
    </location>
</feature>
<keyword evidence="3" id="KW-0399">Innate immunity</keyword>
<dbReference type="Proteomes" id="UP000265020">
    <property type="component" value="Unassembled WGS sequence"/>
</dbReference>
<dbReference type="SMART" id="SM00114">
    <property type="entry name" value="CARD"/>
    <property type="match status" value="1"/>
</dbReference>
<dbReference type="GO" id="GO:0042981">
    <property type="term" value="P:regulation of apoptotic process"/>
    <property type="evidence" value="ECO:0007669"/>
    <property type="project" value="InterPro"/>
</dbReference>
<name>A0A3Q2D1M5_CYPVA</name>
<dbReference type="GeneTree" id="ENSGT00730000111912"/>
<dbReference type="InterPro" id="IPR025307">
    <property type="entry name" value="FIIND_dom"/>
</dbReference>
<dbReference type="InterPro" id="IPR001315">
    <property type="entry name" value="CARD"/>
</dbReference>
<dbReference type="Gene3D" id="1.10.533.10">
    <property type="entry name" value="Death Domain, Fas"/>
    <property type="match status" value="1"/>
</dbReference>
<keyword evidence="10" id="KW-1185">Reference proteome</keyword>
<dbReference type="PANTHER" id="PTHR46985">
    <property type="entry name" value="NACHT, LRR AND PYD DOMAINS-CONTAINING PROTEIN 1"/>
    <property type="match status" value="1"/>
</dbReference>
<feature type="compositionally biased region" description="Basic and acidic residues" evidence="6">
    <location>
        <begin position="43"/>
        <end position="63"/>
    </location>
</feature>
<dbReference type="Pfam" id="PF13553">
    <property type="entry name" value="FIIND"/>
    <property type="match status" value="1"/>
</dbReference>
<keyword evidence="4" id="KW-0391">Immunity</keyword>
<dbReference type="Ensembl" id="ENSCVAT00000030292.1">
    <property type="protein sequence ID" value="ENSCVAP00000012356.1"/>
    <property type="gene ID" value="ENSCVAG00000014783.1"/>
</dbReference>
<dbReference type="SUPFAM" id="SSF47986">
    <property type="entry name" value="DEATH domain"/>
    <property type="match status" value="1"/>
</dbReference>
<evidence type="ECO:0000259" key="7">
    <source>
        <dbReference type="PROSITE" id="PS50209"/>
    </source>
</evidence>
<organism evidence="9 10">
    <name type="scientific">Cyprinodon variegatus</name>
    <name type="common">Sheepshead minnow</name>
    <dbReference type="NCBI Taxonomy" id="28743"/>
    <lineage>
        <taxon>Eukaryota</taxon>
        <taxon>Metazoa</taxon>
        <taxon>Chordata</taxon>
        <taxon>Craniata</taxon>
        <taxon>Vertebrata</taxon>
        <taxon>Euteleostomi</taxon>
        <taxon>Actinopterygii</taxon>
        <taxon>Neopterygii</taxon>
        <taxon>Teleostei</taxon>
        <taxon>Neoteleostei</taxon>
        <taxon>Acanthomorphata</taxon>
        <taxon>Ovalentaria</taxon>
        <taxon>Atherinomorphae</taxon>
        <taxon>Cyprinodontiformes</taxon>
        <taxon>Cyprinodontidae</taxon>
        <taxon>Cyprinodon</taxon>
    </lineage>
</organism>
<evidence type="ECO:0000256" key="6">
    <source>
        <dbReference type="SAM" id="MobiDB-lite"/>
    </source>
</evidence>
<evidence type="ECO:0000256" key="3">
    <source>
        <dbReference type="ARBA" id="ARBA00022588"/>
    </source>
</evidence>
<protein>
    <recommendedName>
        <fullName evidence="11">CARD domain-containing protein</fullName>
    </recommendedName>
</protein>
<dbReference type="OMA" id="WKSEVCL"/>
<evidence type="ECO:0000259" key="8">
    <source>
        <dbReference type="PROSITE" id="PS51830"/>
    </source>
</evidence>
<dbReference type="GO" id="GO:0045087">
    <property type="term" value="P:innate immune response"/>
    <property type="evidence" value="ECO:0007669"/>
    <property type="project" value="UniProtKB-KW"/>
</dbReference>
<evidence type="ECO:0000256" key="4">
    <source>
        <dbReference type="ARBA" id="ARBA00022859"/>
    </source>
</evidence>
<accession>A0A3Q2D1M5</accession>
<evidence type="ECO:0000313" key="9">
    <source>
        <dbReference type="Ensembl" id="ENSCVAP00000012356.1"/>
    </source>
</evidence>
<dbReference type="GO" id="GO:0006954">
    <property type="term" value="P:inflammatory response"/>
    <property type="evidence" value="ECO:0007669"/>
    <property type="project" value="UniProtKB-KW"/>
</dbReference>
<keyword evidence="5" id="KW-0395">Inflammatory response</keyword>
<evidence type="ECO:0008006" key="11">
    <source>
        <dbReference type="Google" id="ProtNLM"/>
    </source>
</evidence>
<evidence type="ECO:0000256" key="1">
    <source>
        <dbReference type="ARBA" id="ARBA00004514"/>
    </source>
</evidence>
<evidence type="ECO:0000256" key="2">
    <source>
        <dbReference type="ARBA" id="ARBA00022490"/>
    </source>
</evidence>